<dbReference type="EMBL" id="JANX01000895">
    <property type="protein sequence ID" value="KGM30332.1"/>
    <property type="molecule type" value="Genomic_DNA"/>
</dbReference>
<proteinExistence type="predicted"/>
<dbReference type="SUPFAM" id="SSF103473">
    <property type="entry name" value="MFS general substrate transporter"/>
    <property type="match status" value="1"/>
</dbReference>
<organism evidence="2 3">
    <name type="scientific">Inquilinus limosus MP06</name>
    <dbReference type="NCBI Taxonomy" id="1398085"/>
    <lineage>
        <taxon>Bacteria</taxon>
        <taxon>Pseudomonadati</taxon>
        <taxon>Pseudomonadota</taxon>
        <taxon>Alphaproteobacteria</taxon>
        <taxon>Rhodospirillales</taxon>
        <taxon>Rhodospirillaceae</taxon>
        <taxon>Inquilinus</taxon>
    </lineage>
</organism>
<dbReference type="Gene3D" id="1.20.1720.10">
    <property type="entry name" value="Multidrug resistance protein D"/>
    <property type="match status" value="1"/>
</dbReference>
<feature type="non-terminal residue" evidence="2">
    <location>
        <position position="69"/>
    </location>
</feature>
<dbReference type="InterPro" id="IPR036259">
    <property type="entry name" value="MFS_trans_sf"/>
</dbReference>
<keyword evidence="1" id="KW-1133">Transmembrane helix</keyword>
<evidence type="ECO:0000313" key="3">
    <source>
        <dbReference type="Proteomes" id="UP000029995"/>
    </source>
</evidence>
<gene>
    <name evidence="2" type="ORF">P409_33685</name>
</gene>
<evidence type="ECO:0008006" key="4">
    <source>
        <dbReference type="Google" id="ProtNLM"/>
    </source>
</evidence>
<feature type="transmembrane region" description="Helical" evidence="1">
    <location>
        <begin position="47"/>
        <end position="68"/>
    </location>
</feature>
<keyword evidence="1" id="KW-0472">Membrane</keyword>
<comment type="caution">
    <text evidence="2">The sequence shown here is derived from an EMBL/GenBank/DDBJ whole genome shotgun (WGS) entry which is preliminary data.</text>
</comment>
<evidence type="ECO:0000313" key="2">
    <source>
        <dbReference type="EMBL" id="KGM30332.1"/>
    </source>
</evidence>
<dbReference type="OrthoDB" id="7494101at2"/>
<sequence>MAAIGGKTGLVLGLVVASTVLGLMGTDLVLPAVPYLPEAIGGDAARAQLVLAAYVAGTCVGLLAYGALG</sequence>
<dbReference type="RefSeq" id="WP_034848963.1">
    <property type="nucleotide sequence ID" value="NZ_JANX01000895.1"/>
</dbReference>
<dbReference type="Proteomes" id="UP000029995">
    <property type="component" value="Unassembled WGS sequence"/>
</dbReference>
<reference evidence="2 3" key="1">
    <citation type="submission" date="2014-01" db="EMBL/GenBank/DDBJ databases">
        <title>Genome sequence determination for a cystic fibrosis isolate, Inquilinus limosus.</title>
        <authorList>
            <person name="Pino M."/>
            <person name="Di Conza J."/>
            <person name="Gutkind G."/>
        </authorList>
    </citation>
    <scope>NUCLEOTIDE SEQUENCE [LARGE SCALE GENOMIC DNA]</scope>
    <source>
        <strain evidence="2 3">MP06</strain>
    </source>
</reference>
<protein>
    <recommendedName>
        <fullName evidence="4">MFS transporter</fullName>
    </recommendedName>
</protein>
<accession>A0A0A0CZT1</accession>
<evidence type="ECO:0000256" key="1">
    <source>
        <dbReference type="SAM" id="Phobius"/>
    </source>
</evidence>
<keyword evidence="1" id="KW-0812">Transmembrane</keyword>
<name>A0A0A0CZT1_9PROT</name>
<dbReference type="AlphaFoldDB" id="A0A0A0CZT1"/>